<organism evidence="2 3">
    <name type="scientific">Armadillidium nasatum</name>
    <dbReference type="NCBI Taxonomy" id="96803"/>
    <lineage>
        <taxon>Eukaryota</taxon>
        <taxon>Metazoa</taxon>
        <taxon>Ecdysozoa</taxon>
        <taxon>Arthropoda</taxon>
        <taxon>Crustacea</taxon>
        <taxon>Multicrustacea</taxon>
        <taxon>Malacostraca</taxon>
        <taxon>Eumalacostraca</taxon>
        <taxon>Peracarida</taxon>
        <taxon>Isopoda</taxon>
        <taxon>Oniscidea</taxon>
        <taxon>Crinocheta</taxon>
        <taxon>Armadillidiidae</taxon>
        <taxon>Armadillidium</taxon>
    </lineage>
</organism>
<feature type="non-terminal residue" evidence="2">
    <location>
        <position position="123"/>
    </location>
</feature>
<dbReference type="AlphaFoldDB" id="A0A5N5SV07"/>
<gene>
    <name evidence="2" type="ORF">Anas_00905</name>
</gene>
<feature type="transmembrane region" description="Helical" evidence="1">
    <location>
        <begin position="18"/>
        <end position="41"/>
    </location>
</feature>
<dbReference type="OrthoDB" id="6781668at2759"/>
<proteinExistence type="predicted"/>
<accession>A0A5N5SV07</accession>
<name>A0A5N5SV07_9CRUS</name>
<keyword evidence="1" id="KW-1133">Transmembrane helix</keyword>
<evidence type="ECO:0000313" key="3">
    <source>
        <dbReference type="Proteomes" id="UP000326759"/>
    </source>
</evidence>
<dbReference type="EMBL" id="SEYY01021290">
    <property type="protein sequence ID" value="KAB7496510.1"/>
    <property type="molecule type" value="Genomic_DNA"/>
</dbReference>
<sequence length="123" mass="14117">AGSALLCDPWVSWVSLNLFLHVVWVTTLLCCQLYQILILAMTTNERMNCYRYRHFKVGKKGEIKSPFDRGIKQNCVNLLNWRCCGASCQPDSTDWLNAFSIEEHQEEDSQPLINDAAEMQGFV</sequence>
<evidence type="ECO:0000256" key="1">
    <source>
        <dbReference type="SAM" id="Phobius"/>
    </source>
</evidence>
<reference evidence="2 3" key="1">
    <citation type="journal article" date="2019" name="PLoS Biol.">
        <title>Sex chromosomes control vertical transmission of feminizing Wolbachia symbionts in an isopod.</title>
        <authorList>
            <person name="Becking T."/>
            <person name="Chebbi M.A."/>
            <person name="Giraud I."/>
            <person name="Moumen B."/>
            <person name="Laverre T."/>
            <person name="Caubet Y."/>
            <person name="Peccoud J."/>
            <person name="Gilbert C."/>
            <person name="Cordaux R."/>
        </authorList>
    </citation>
    <scope>NUCLEOTIDE SEQUENCE [LARGE SCALE GENOMIC DNA]</scope>
    <source>
        <strain evidence="2">ANa2</strain>
        <tissue evidence="2">Whole body excluding digestive tract and cuticle</tissue>
    </source>
</reference>
<dbReference type="Proteomes" id="UP000326759">
    <property type="component" value="Unassembled WGS sequence"/>
</dbReference>
<keyword evidence="3" id="KW-1185">Reference proteome</keyword>
<keyword evidence="1" id="KW-0812">Transmembrane</keyword>
<comment type="caution">
    <text evidence="2">The sequence shown here is derived from an EMBL/GenBank/DDBJ whole genome shotgun (WGS) entry which is preliminary data.</text>
</comment>
<evidence type="ECO:0000313" key="2">
    <source>
        <dbReference type="EMBL" id="KAB7496510.1"/>
    </source>
</evidence>
<protein>
    <submittedName>
        <fullName evidence="2">Uncharacterized protein</fullName>
    </submittedName>
</protein>
<keyword evidence="1" id="KW-0472">Membrane</keyword>
<feature type="non-terminal residue" evidence="2">
    <location>
        <position position="1"/>
    </location>
</feature>